<reference evidence="4 5" key="1">
    <citation type="submission" date="2020-08" db="EMBL/GenBank/DDBJ databases">
        <title>Sequencing the genomes of 1000 actinobacteria strains.</title>
        <authorList>
            <person name="Klenk H.-P."/>
        </authorList>
    </citation>
    <scope>NUCLEOTIDE SEQUENCE [LARGE SCALE GENOMIC DNA]</scope>
    <source>
        <strain evidence="4 5">DSM 43149</strain>
    </source>
</reference>
<evidence type="ECO:0000313" key="4">
    <source>
        <dbReference type="EMBL" id="MBB4763554.1"/>
    </source>
</evidence>
<dbReference type="InterPro" id="IPR022385">
    <property type="entry name" value="Rhs_assc_core"/>
</dbReference>
<protein>
    <submittedName>
        <fullName evidence="4">RHS repeat-associated protein</fullName>
    </submittedName>
</protein>
<keyword evidence="5" id="KW-1185">Reference proteome</keyword>
<accession>A0A7W7HZC1</accession>
<keyword evidence="1" id="KW-0677">Repeat</keyword>
<dbReference type="PROSITE" id="PS50817">
    <property type="entry name" value="INTEIN_N_TER"/>
    <property type="match status" value="1"/>
</dbReference>
<dbReference type="RefSeq" id="WP_184994856.1">
    <property type="nucleotide sequence ID" value="NZ_BOMK01000020.1"/>
</dbReference>
<dbReference type="PANTHER" id="PTHR32305:SF15">
    <property type="entry name" value="PROTEIN RHSA-RELATED"/>
    <property type="match status" value="1"/>
</dbReference>
<dbReference type="GO" id="GO:0004519">
    <property type="term" value="F:endonuclease activity"/>
    <property type="evidence" value="ECO:0007669"/>
    <property type="project" value="InterPro"/>
</dbReference>
<dbReference type="SUPFAM" id="SSF81296">
    <property type="entry name" value="E set domains"/>
    <property type="match status" value="2"/>
</dbReference>
<gene>
    <name evidence="4" type="ORF">BJ971_004110</name>
</gene>
<organism evidence="4 5">
    <name type="scientific">Actinoplanes digitatis</name>
    <dbReference type="NCBI Taxonomy" id="1868"/>
    <lineage>
        <taxon>Bacteria</taxon>
        <taxon>Bacillati</taxon>
        <taxon>Actinomycetota</taxon>
        <taxon>Actinomycetes</taxon>
        <taxon>Micromonosporales</taxon>
        <taxon>Micromonosporaceae</taxon>
        <taxon>Actinoplanes</taxon>
    </lineage>
</organism>
<dbReference type="Proteomes" id="UP000578112">
    <property type="component" value="Unassembled WGS sequence"/>
</dbReference>
<dbReference type="Pfam" id="PF01833">
    <property type="entry name" value="TIG"/>
    <property type="match status" value="2"/>
</dbReference>
<evidence type="ECO:0000256" key="1">
    <source>
        <dbReference type="ARBA" id="ARBA00022737"/>
    </source>
</evidence>
<dbReference type="InterPro" id="IPR003587">
    <property type="entry name" value="Hint_dom_N"/>
</dbReference>
<dbReference type="InterPro" id="IPR045351">
    <property type="entry name" value="DUF6531"/>
</dbReference>
<dbReference type="InterPro" id="IPR013783">
    <property type="entry name" value="Ig-like_fold"/>
</dbReference>
<dbReference type="NCBIfam" id="TIGR01643">
    <property type="entry name" value="YD_repeat_2x"/>
    <property type="match status" value="8"/>
</dbReference>
<dbReference type="Gene3D" id="2.180.10.10">
    <property type="entry name" value="RHS repeat-associated core"/>
    <property type="match status" value="2"/>
</dbReference>
<feature type="domain" description="Hint" evidence="3">
    <location>
        <begin position="2149"/>
        <end position="2249"/>
    </location>
</feature>
<dbReference type="CDD" id="cd00085">
    <property type="entry name" value="HNHc"/>
    <property type="match status" value="1"/>
</dbReference>
<dbReference type="InterPro" id="IPR002711">
    <property type="entry name" value="HNH"/>
</dbReference>
<dbReference type="InterPro" id="IPR006141">
    <property type="entry name" value="Intein_N"/>
</dbReference>
<dbReference type="CDD" id="cd00603">
    <property type="entry name" value="IPT_PCSR"/>
    <property type="match status" value="1"/>
</dbReference>
<dbReference type="InterPro" id="IPR002909">
    <property type="entry name" value="IPT_dom"/>
</dbReference>
<dbReference type="InterPro" id="IPR014756">
    <property type="entry name" value="Ig_E-set"/>
</dbReference>
<dbReference type="PANTHER" id="PTHR32305">
    <property type="match status" value="1"/>
</dbReference>
<dbReference type="SMART" id="SM00306">
    <property type="entry name" value="HintN"/>
    <property type="match status" value="1"/>
</dbReference>
<dbReference type="Pfam" id="PF05593">
    <property type="entry name" value="RHS_repeat"/>
    <property type="match status" value="4"/>
</dbReference>
<dbReference type="GO" id="GO:0016539">
    <property type="term" value="P:intein-mediated protein splicing"/>
    <property type="evidence" value="ECO:0007669"/>
    <property type="project" value="InterPro"/>
</dbReference>
<evidence type="ECO:0000256" key="2">
    <source>
        <dbReference type="SAM" id="MobiDB-lite"/>
    </source>
</evidence>
<dbReference type="GO" id="GO:0008270">
    <property type="term" value="F:zinc ion binding"/>
    <property type="evidence" value="ECO:0007669"/>
    <property type="project" value="InterPro"/>
</dbReference>
<dbReference type="GO" id="GO:0003676">
    <property type="term" value="F:nucleic acid binding"/>
    <property type="evidence" value="ECO:0007669"/>
    <property type="project" value="InterPro"/>
</dbReference>
<proteinExistence type="predicted"/>
<dbReference type="InterPro" id="IPR031325">
    <property type="entry name" value="RHS_repeat"/>
</dbReference>
<dbReference type="SUPFAM" id="SSF51294">
    <property type="entry name" value="Hedgehog/intein (Hint) domain"/>
    <property type="match status" value="1"/>
</dbReference>
<dbReference type="InterPro" id="IPR050708">
    <property type="entry name" value="T6SS_VgrG/RHS"/>
</dbReference>
<dbReference type="InterPro" id="IPR056823">
    <property type="entry name" value="TEN-like_YD-shell"/>
</dbReference>
<dbReference type="Pfam" id="PF25023">
    <property type="entry name" value="TEN_YD-shell"/>
    <property type="match status" value="2"/>
</dbReference>
<dbReference type="Pfam" id="PF01844">
    <property type="entry name" value="HNH"/>
    <property type="match status" value="1"/>
</dbReference>
<dbReference type="InterPro" id="IPR006530">
    <property type="entry name" value="YD"/>
</dbReference>
<comment type="caution">
    <text evidence="4">The sequence shown here is derived from an EMBL/GenBank/DDBJ whole genome shotgun (WGS) entry which is preliminary data.</text>
</comment>
<dbReference type="InterPro" id="IPR036844">
    <property type="entry name" value="Hint_dom_sf"/>
</dbReference>
<dbReference type="Gene3D" id="1.10.30.50">
    <property type="match status" value="1"/>
</dbReference>
<dbReference type="CDD" id="cd00081">
    <property type="entry name" value="Hint"/>
    <property type="match status" value="1"/>
</dbReference>
<evidence type="ECO:0000259" key="3">
    <source>
        <dbReference type="SMART" id="SM00306"/>
    </source>
</evidence>
<dbReference type="Gene3D" id="2.60.40.10">
    <property type="entry name" value="Immunoglobulins"/>
    <property type="match status" value="2"/>
</dbReference>
<feature type="region of interest" description="Disordered" evidence="2">
    <location>
        <begin position="838"/>
        <end position="869"/>
    </location>
</feature>
<dbReference type="GO" id="GO:0005975">
    <property type="term" value="P:carbohydrate metabolic process"/>
    <property type="evidence" value="ECO:0007669"/>
    <property type="project" value="UniProtKB-ARBA"/>
</dbReference>
<dbReference type="Pfam" id="PF20148">
    <property type="entry name" value="DUF6531"/>
    <property type="match status" value="1"/>
</dbReference>
<dbReference type="Gene3D" id="2.170.16.10">
    <property type="entry name" value="Hedgehog/Intein (Hint) domain"/>
    <property type="match status" value="1"/>
</dbReference>
<feature type="compositionally biased region" description="Pro residues" evidence="2">
    <location>
        <begin position="853"/>
        <end position="863"/>
    </location>
</feature>
<sequence length="2411" mass="253006">MRPCPAAEFVVVLPSNGEFIVRMRRRALALVLTGTLVASLSPAESFAAGPAPAEAVPPAAARGPVEAAGPVRQARLAAPGPAGYAYDAAGRLVGVTQPGGETARYAYDAAGNTAGVDRFPSSRLSVLSVIPAAAPPGARVTITGTGFAATTAGNTVTFGGNVTAPVSSATPTSLTVEVPATAATGAIRVAAGGSTADSAAFRVLPGGPEITAMTPASGSAGTEVTLTGRNFDSTLGNDVVTLGGQAVNLVSATATTLRFRVPDGATGGRVQVASPRGTATSAADFFVPPATVDPATIESYARAEIGRTATVRIDTAGKVAVLLFDAPAGQNLSIGVSDIAASFGGAVGVRVISPDGLDVPDGEDARTASFDLDLRGLRSGQTYALVIDPRIATGTGSLSVSFSEPLGAEVTATGDAVTTTTTLPGQDVQLAFDANEGDAVSLGFTGNNLPNTAEVYVAGPTGEPVGVRWTLSARTSKSLDIAALPMNGAYRVVIDEGGAALGSITSTLSRWASAGEVTRGGAARTATIARAGQNAEAWFDGVSGQSAQLGITGNTLTVGADVTLLGPDNLPVAGPDGGTLKERLSSGESGSLRLQLPAGGRYRVVVAPDAVGTGAVTLTHSAQVDGGTVTRDGDTVAVAVPRAGQDAAIGFDAANGDRSSVLIDNALAQSVYAYVYGPDGRQVGDRQSVGRNAARDLDLPPLGPGRHRILVAPTNAATGTVRVSLSAELDGGTLAVGGTARTVTISRRGQNARIGFTATGAQRQLRLNVTANGLPSYTSATLYGPTGTDLGTVSLRNLVGADLPDLPEAGGTFQLVLNPNQAGTGALTLALATRPAAAGAGGGAAMPAAAPAAPRPAPDPRPGTDPKTWTPEPANLAGTDWLAHRGRAGTPAALRAPAGTTAVSGHMLKLDGTPLAGASASIGEVRTTTDRHGRFLLAGVRPGDATLVVDGAAAGTGTDRYGIFEIKVTARSGHTTVLPYTVWMQRLDTEHMVRVGAPLAEDLVLTTPKIPGLEVRIPAGSVIRDRNGEVVHELGITPIPLDRAPFPLPKNGIVPTYFTVQPGGATVFPNGAQVVYPNYTKLAPHTRVDFWSYDPEGKGWHVYGRGEVTADGRQVVPDAKTRIWSFTGAMFNSANAAAWLESVFSDTMDWLDGDPVDLSTGRLTDSHTDLSVSDTFPIAVTRNYWQADDRKRDFGIGWLGQYGMFFHSEDQYNEVDLYLPGGRKVHFVRVNAETGFNKVILEAVDTSGEWLGARVRYAKDPAFGDGSGWVLTRRDGMVFAIPLYDKLAAVRDRNGNRVSLSYDSTRLTQVTSPNGRWIRFAYDNSNRVRTATDNIGRSVAYTYTRQGLLETVTDPAGKVTRYTYDDDKRLKTATDARNVTYLTNEYDANGRVQKQTLPGGVVYQFAYELSAAGKVTATRVTQPDGTVRRVEFNAAGAVVTDTAAYGTAAQATTRYERSEHQQITAVVDPLNRRTRLDYDPEGRLEDVYQLEGEDGRRRVAHYVYGGPYDQPLFFYGLGDQKTGYTYEQDGDLRTVTDAMNRTTRLTYTSAGQVRTVTDPADRVTTLDYRGGDLASVTDPLGRVVRQFTDAAGRPIAVTDAAGAETRLRYDQLNQVKQVSDALGNTTGLDYDDNGNLTGITDARNNRTSWQYGPSDQVSAATDPLTKTDTWQYDSAGRLQQFESRGRRVTGIVPDPVRRTTQITYGKGTAGASAVTHGFDAVGRPVSITEAGGEVTTIGWDRFDRLTGIQSSRPGVGYGYDAIDRRETLKIDDRVVARYAYDDDNTLRRIEQGDDVVEVEERDATGRPQTVRLPGGWSRVTRYDAAGQVLGLTYRHGGADKGTLTYTYDVAGRVASVEGSLARVDLPAPRTGLQYDAANRLTSAGGHSLTYDDDGNLVGQGNTAYYWNNRGRLTGVGRPESSESYRYDAFGRRAERTVGATGTTTVSDGADPVQERSGARTTDLMAGGTDEWFSRRDAAGQRTYLTDLTGSTVALGDSAGALRAEYAYDPHGVQTRTGEATTNRFTWTGRERDDFGLSYHRARYYDPELQRFISEDPIGPAGGLNLYAYAGNSPTNATDPSGNNPLLVGCLVGGFSDGALDFLGQRLSGRKVDWGWGGVGGSAALGCASGLAGAVFSRLGKGAKAAGCMSNSFAPDTQVLMADGSRRRIADVRPGDRVLAVPENDPDATPTAATVTTSIAGTGDKDLVDISVAGGKPITATAGHPFWLSREHRWAEAGDLETGDLLRTSSGTYVQVTAVSDRSRRTTVHNLTVAGEHTFYVVANGAPVLVHNINTPIGCTLGGQPFYEIPAGSAGGNGAGKRITGGMLRDYNIGVHADRSLPTPVCSYCRTNSATSLDHVTARVRGGDLTDPNITPACTFCNSSKGPRDAPVNLPPNAPDPFVPPWFVKLGP</sequence>
<evidence type="ECO:0000313" key="5">
    <source>
        <dbReference type="Proteomes" id="UP000578112"/>
    </source>
</evidence>
<name>A0A7W7HZC1_9ACTN</name>
<dbReference type="Pfam" id="PF07591">
    <property type="entry name" value="PT-HINT"/>
    <property type="match status" value="1"/>
</dbReference>
<dbReference type="EMBL" id="JACHNH010000001">
    <property type="protein sequence ID" value="MBB4763554.1"/>
    <property type="molecule type" value="Genomic_DNA"/>
</dbReference>
<dbReference type="InterPro" id="IPR003615">
    <property type="entry name" value="HNH_nuc"/>
</dbReference>
<dbReference type="NCBIfam" id="TIGR03696">
    <property type="entry name" value="Rhs_assc_core"/>
    <property type="match status" value="1"/>
</dbReference>